<feature type="domain" description="Ubiquitin-like" evidence="2">
    <location>
        <begin position="7"/>
        <end position="76"/>
    </location>
</feature>
<organism evidence="3 4">
    <name type="scientific">Euplotes crassus</name>
    <dbReference type="NCBI Taxonomy" id="5936"/>
    <lineage>
        <taxon>Eukaryota</taxon>
        <taxon>Sar</taxon>
        <taxon>Alveolata</taxon>
        <taxon>Ciliophora</taxon>
        <taxon>Intramacronucleata</taxon>
        <taxon>Spirotrichea</taxon>
        <taxon>Hypotrichia</taxon>
        <taxon>Euplotida</taxon>
        <taxon>Euplotidae</taxon>
        <taxon>Moneuplotes</taxon>
    </lineage>
</organism>
<accession>A0AAD2D2L3</accession>
<feature type="compositionally biased region" description="Basic and acidic residues" evidence="1">
    <location>
        <begin position="835"/>
        <end position="846"/>
    </location>
</feature>
<feature type="compositionally biased region" description="Low complexity" evidence="1">
    <location>
        <begin position="555"/>
        <end position="571"/>
    </location>
</feature>
<evidence type="ECO:0000313" key="4">
    <source>
        <dbReference type="Proteomes" id="UP001295684"/>
    </source>
</evidence>
<feature type="compositionally biased region" description="Low complexity" evidence="1">
    <location>
        <begin position="539"/>
        <end position="548"/>
    </location>
</feature>
<dbReference type="SUPFAM" id="SSF54236">
    <property type="entry name" value="Ubiquitin-like"/>
    <property type="match status" value="1"/>
</dbReference>
<feature type="compositionally biased region" description="Low complexity" evidence="1">
    <location>
        <begin position="491"/>
        <end position="501"/>
    </location>
</feature>
<reference evidence="3" key="1">
    <citation type="submission" date="2023-07" db="EMBL/GenBank/DDBJ databases">
        <authorList>
            <consortium name="AG Swart"/>
            <person name="Singh M."/>
            <person name="Singh A."/>
            <person name="Seah K."/>
            <person name="Emmerich C."/>
        </authorList>
    </citation>
    <scope>NUCLEOTIDE SEQUENCE</scope>
    <source>
        <strain evidence="3">DP1</strain>
    </source>
</reference>
<dbReference type="InterPro" id="IPR000626">
    <property type="entry name" value="Ubiquitin-like_dom"/>
</dbReference>
<dbReference type="GO" id="GO:0071818">
    <property type="term" value="C:BAT3 complex"/>
    <property type="evidence" value="ECO:0007669"/>
    <property type="project" value="TreeGrafter"/>
</dbReference>
<feature type="region of interest" description="Disordered" evidence="1">
    <location>
        <begin position="387"/>
        <end position="479"/>
    </location>
</feature>
<evidence type="ECO:0000313" key="3">
    <source>
        <dbReference type="EMBL" id="CAI2377886.1"/>
    </source>
</evidence>
<dbReference type="Gene3D" id="3.10.20.90">
    <property type="entry name" value="Phosphatidylinositol 3-kinase Catalytic Subunit, Chain A, domain 1"/>
    <property type="match status" value="1"/>
</dbReference>
<feature type="compositionally biased region" description="Polar residues" evidence="1">
    <location>
        <begin position="429"/>
        <end position="449"/>
    </location>
</feature>
<dbReference type="Proteomes" id="UP001295684">
    <property type="component" value="Unassembled WGS sequence"/>
</dbReference>
<dbReference type="EMBL" id="CAMPGE010019562">
    <property type="protein sequence ID" value="CAI2377886.1"/>
    <property type="molecule type" value="Genomic_DNA"/>
</dbReference>
<dbReference type="PANTHER" id="PTHR15204">
    <property type="entry name" value="LARGE PROLINE-RICH PROTEIN BAG6"/>
    <property type="match status" value="1"/>
</dbReference>
<feature type="region of interest" description="Disordered" evidence="1">
    <location>
        <begin position="81"/>
        <end position="107"/>
    </location>
</feature>
<dbReference type="Pfam" id="PF00240">
    <property type="entry name" value="ubiquitin"/>
    <property type="match status" value="1"/>
</dbReference>
<dbReference type="PANTHER" id="PTHR15204:SF0">
    <property type="entry name" value="LARGE PROLINE-RICH PROTEIN BAG6"/>
    <property type="match status" value="1"/>
</dbReference>
<feature type="region of interest" description="Disordered" evidence="1">
    <location>
        <begin position="539"/>
        <end position="580"/>
    </location>
</feature>
<name>A0AAD2D2L3_EUPCR</name>
<dbReference type="CDD" id="cd17039">
    <property type="entry name" value="Ubl_ubiquitin_like"/>
    <property type="match status" value="1"/>
</dbReference>
<dbReference type="PROSITE" id="PS50053">
    <property type="entry name" value="UBIQUITIN_2"/>
    <property type="match status" value="1"/>
</dbReference>
<sequence length="1060" mass="117412">MESNVERKFIVRTMDGKSVEFTTSHNISVPDLKKLIEEKMDVPTHRQRLIYKSKLLKDDQTLDEHIKKDNEVLHMMAMSETQARDRAQAQERRNTAENQNNQQQQQQMQNNPFGMINAAFGNIFGGGNQPAGAGGQLPQMNFQQLDLSQLLGGLRPPQQNQPAAQSNARAQSNPPVAQPQTRVSQTSSNAPASSNAPTASTQPSSTHNVRVTSRGRATSRSAEETKEGRSVSGARTTEISLPHEHVYNMNMICNELMGPGSAFPGPPLPPTGIPRTPAVILGSYLVSLQFAMQRLNTFIWRAGELLQRERNLANPEERAEAQLMINQTGRAMEELSRALLLSSHYYRDLSLSEIPGHYRVNNHPSQDFVEMNRNFNESSFRRRNGAPVVTSAQAPPTSTQNAASSTASSSQVNTTSSASASSQQTTATGRSQVTGSARTPANTTSSTRVEASALSSTRAQASNASSSSQTTSSRPSAAHTNARVNVPNIGALFGAGAQPGQPGQPGGNPFGGLLQNLMSPDGMNNMMRMAGNLTQQFQQNASNAQQNQPQPPSQVPRSNPSAQPQAPQRDAPASEEENKAQNRQQVLNNRMMNVMNQFSNLPNNPFGEEFSNTLTNLMGQATGGADIFNMTIRQISEQEGSQELPTNIFTIIILDCTLQDILAIFSGNYEIVKNLHPKMKEVLLNNYMNNEDTPESRDQAVTKINSELSGFFETPESMRQDIVAGKDPKKTIMETSKKHIRKLINIILDIEDTEENSATFMKRFTKAARWWTGEIIDNLKPCFKMGLPDVLRYFRGNIEQKISSLEGSNIPFVIGLMTDGLMNFLTSAYGNYTKDKEREDRAEAREQGITLEELYARRRTPTESAKEEEPSKEEEPAPKEETKETTPQSQKEEEKKSSEEPIIQEEPVTSKTVTRKLASSSHATPLQTSQASQEEQKEPEEKDPEIKDLLEKMEEYLIGNPPPIRPLSRAYQALDAFNDRNIDTSNPVTKRGELKQNAKNDAESILRTALKNCGFKSSTIEANLKDVEIPEDLVNKYKEVVKEEIQARKADTECNYHKDS</sequence>
<feature type="region of interest" description="Disordered" evidence="1">
    <location>
        <begin position="152"/>
        <end position="237"/>
    </location>
</feature>
<feature type="compositionally biased region" description="Basic and acidic residues" evidence="1">
    <location>
        <begin position="934"/>
        <end position="948"/>
    </location>
</feature>
<dbReference type="InterPro" id="IPR029071">
    <property type="entry name" value="Ubiquitin-like_domsf"/>
</dbReference>
<dbReference type="SMART" id="SM00213">
    <property type="entry name" value="UBQ"/>
    <property type="match status" value="1"/>
</dbReference>
<evidence type="ECO:0000259" key="2">
    <source>
        <dbReference type="PROSITE" id="PS50053"/>
    </source>
</evidence>
<dbReference type="GO" id="GO:0051787">
    <property type="term" value="F:misfolded protein binding"/>
    <property type="evidence" value="ECO:0007669"/>
    <property type="project" value="TreeGrafter"/>
</dbReference>
<comment type="caution">
    <text evidence="3">The sequence shown here is derived from an EMBL/GenBank/DDBJ whole genome shotgun (WGS) entry which is preliminary data.</text>
</comment>
<dbReference type="GO" id="GO:0036503">
    <property type="term" value="P:ERAD pathway"/>
    <property type="evidence" value="ECO:0007669"/>
    <property type="project" value="TreeGrafter"/>
</dbReference>
<proteinExistence type="predicted"/>
<feature type="compositionally biased region" description="Low complexity" evidence="1">
    <location>
        <begin position="397"/>
        <end position="428"/>
    </location>
</feature>
<feature type="compositionally biased region" description="Low complexity" evidence="1">
    <location>
        <begin position="152"/>
        <end position="174"/>
    </location>
</feature>
<feature type="compositionally biased region" description="Basic and acidic residues" evidence="1">
    <location>
        <begin position="82"/>
        <end position="95"/>
    </location>
</feature>
<feature type="compositionally biased region" description="Polar residues" evidence="1">
    <location>
        <begin position="909"/>
        <end position="932"/>
    </location>
</feature>
<feature type="region of interest" description="Disordered" evidence="1">
    <location>
        <begin position="835"/>
        <end position="948"/>
    </location>
</feature>
<feature type="compositionally biased region" description="Polar residues" evidence="1">
    <location>
        <begin position="207"/>
        <end position="220"/>
    </location>
</feature>
<keyword evidence="4" id="KW-1185">Reference proteome</keyword>
<dbReference type="AlphaFoldDB" id="A0AAD2D2L3"/>
<feature type="compositionally biased region" description="Low complexity" evidence="1">
    <location>
        <begin position="455"/>
        <end position="478"/>
    </location>
</feature>
<feature type="compositionally biased region" description="Low complexity" evidence="1">
    <location>
        <begin position="98"/>
        <end position="107"/>
    </location>
</feature>
<gene>
    <name evidence="3" type="ORF">ECRASSUSDP1_LOCUS19277</name>
</gene>
<feature type="compositionally biased region" description="Basic and acidic residues" evidence="1">
    <location>
        <begin position="854"/>
        <end position="899"/>
    </location>
</feature>
<evidence type="ECO:0000256" key="1">
    <source>
        <dbReference type="SAM" id="MobiDB-lite"/>
    </source>
</evidence>
<dbReference type="GO" id="GO:0031593">
    <property type="term" value="F:polyubiquitin modification-dependent protein binding"/>
    <property type="evidence" value="ECO:0007669"/>
    <property type="project" value="TreeGrafter"/>
</dbReference>
<feature type="region of interest" description="Disordered" evidence="1">
    <location>
        <begin position="491"/>
        <end position="527"/>
    </location>
</feature>
<feature type="compositionally biased region" description="Low complexity" evidence="1">
    <location>
        <begin position="184"/>
        <end position="206"/>
    </location>
</feature>
<protein>
    <recommendedName>
        <fullName evidence="2">Ubiquitin-like domain-containing protein</fullName>
    </recommendedName>
</protein>